<evidence type="ECO:0000313" key="2">
    <source>
        <dbReference type="EMBL" id="MPM47077.1"/>
    </source>
</evidence>
<feature type="compositionally biased region" description="Basic and acidic residues" evidence="1">
    <location>
        <begin position="20"/>
        <end position="49"/>
    </location>
</feature>
<name>A0A645A1X5_9ZZZZ</name>
<gene>
    <name evidence="2" type="ORF">SDC9_93785</name>
</gene>
<accession>A0A645A1X5</accession>
<feature type="compositionally biased region" description="Basic and acidic residues" evidence="1">
    <location>
        <begin position="161"/>
        <end position="174"/>
    </location>
</feature>
<feature type="region of interest" description="Disordered" evidence="1">
    <location>
        <begin position="154"/>
        <end position="243"/>
    </location>
</feature>
<feature type="region of interest" description="Disordered" evidence="1">
    <location>
        <begin position="75"/>
        <end position="123"/>
    </location>
</feature>
<dbReference type="AlphaFoldDB" id="A0A645A1X5"/>
<sequence length="287" mass="31596">MDNTHCGNAQVSSMEDEGLVEDHIQDAGHDLQGKRGKAQRYDRADHRQSEPMLAQPELDSAALTQEVREYPDERQALADDGRQSRPCHAPIQDIDEYRVEDDVCPGPEEHREHRNLGISIGSDEVVQPHAGYAKDRTHQNDPQIAGCIGQHLLTCPEEGEDGGHENLSERKKEQAASAEQEERGEEDFLGLLITLLPQADGEKGRPSDAKEHSQGNEDDHDGESDGDPCDAVRPDGRAVADEDAVNDVVQGVDHHADDGGDAETHQEFENRFCPQGVCVFGRLLHVS</sequence>
<comment type="caution">
    <text evidence="2">The sequence shown here is derived from an EMBL/GenBank/DDBJ whole genome shotgun (WGS) entry which is preliminary data.</text>
</comment>
<evidence type="ECO:0000256" key="1">
    <source>
        <dbReference type="SAM" id="MobiDB-lite"/>
    </source>
</evidence>
<feature type="compositionally biased region" description="Basic and acidic residues" evidence="1">
    <location>
        <begin position="200"/>
        <end position="217"/>
    </location>
</feature>
<feature type="compositionally biased region" description="Basic and acidic residues" evidence="1">
    <location>
        <begin position="230"/>
        <end position="240"/>
    </location>
</feature>
<protein>
    <submittedName>
        <fullName evidence="2">Uncharacterized protein</fullName>
    </submittedName>
</protein>
<proteinExistence type="predicted"/>
<feature type="compositionally biased region" description="Polar residues" evidence="1">
    <location>
        <begin position="1"/>
        <end position="13"/>
    </location>
</feature>
<feature type="compositionally biased region" description="Basic and acidic residues" evidence="1">
    <location>
        <begin position="95"/>
        <end position="115"/>
    </location>
</feature>
<organism evidence="2">
    <name type="scientific">bioreactor metagenome</name>
    <dbReference type="NCBI Taxonomy" id="1076179"/>
    <lineage>
        <taxon>unclassified sequences</taxon>
        <taxon>metagenomes</taxon>
        <taxon>ecological metagenomes</taxon>
    </lineage>
</organism>
<dbReference type="EMBL" id="VSSQ01011530">
    <property type="protein sequence ID" value="MPM47077.1"/>
    <property type="molecule type" value="Genomic_DNA"/>
</dbReference>
<feature type="compositionally biased region" description="Acidic residues" evidence="1">
    <location>
        <begin position="218"/>
        <end position="228"/>
    </location>
</feature>
<reference evidence="2" key="1">
    <citation type="submission" date="2019-08" db="EMBL/GenBank/DDBJ databases">
        <authorList>
            <person name="Kucharzyk K."/>
            <person name="Murdoch R.W."/>
            <person name="Higgins S."/>
            <person name="Loffler F."/>
        </authorList>
    </citation>
    <scope>NUCLEOTIDE SEQUENCE</scope>
</reference>
<feature type="region of interest" description="Disordered" evidence="1">
    <location>
        <begin position="1"/>
        <end position="51"/>
    </location>
</feature>